<comment type="caution">
    <text evidence="1">The sequence shown here is derived from an EMBL/GenBank/DDBJ whole genome shotgun (WGS) entry which is preliminary data.</text>
</comment>
<organism evidence="1 2">
    <name type="scientific">Phormidium tenue FACHB-1050</name>
    <dbReference type="NCBI Taxonomy" id="2692857"/>
    <lineage>
        <taxon>Bacteria</taxon>
        <taxon>Bacillati</taxon>
        <taxon>Cyanobacteriota</taxon>
        <taxon>Cyanophyceae</taxon>
        <taxon>Oscillatoriophycideae</taxon>
        <taxon>Oscillatoriales</taxon>
        <taxon>Oscillatoriaceae</taxon>
        <taxon>Phormidium</taxon>
    </lineage>
</organism>
<accession>A0ABR8CAQ9</accession>
<evidence type="ECO:0000313" key="1">
    <source>
        <dbReference type="EMBL" id="MBD2316667.1"/>
    </source>
</evidence>
<dbReference type="RefSeq" id="WP_190577553.1">
    <property type="nucleotide sequence ID" value="NZ_CAWPQU010000078.1"/>
</dbReference>
<protein>
    <submittedName>
        <fullName evidence="1">Uncharacterized protein</fullName>
    </submittedName>
</protein>
<reference evidence="1 2" key="1">
    <citation type="journal article" date="2020" name="ISME J.">
        <title>Comparative genomics reveals insights into cyanobacterial evolution and habitat adaptation.</title>
        <authorList>
            <person name="Chen M.Y."/>
            <person name="Teng W.K."/>
            <person name="Zhao L."/>
            <person name="Hu C.X."/>
            <person name="Zhou Y.K."/>
            <person name="Han B.P."/>
            <person name="Song L.R."/>
            <person name="Shu W.S."/>
        </authorList>
    </citation>
    <scope>NUCLEOTIDE SEQUENCE [LARGE SCALE GENOMIC DNA]</scope>
    <source>
        <strain evidence="1 2">FACHB-1050</strain>
    </source>
</reference>
<proteinExistence type="predicted"/>
<keyword evidence="2" id="KW-1185">Reference proteome</keyword>
<dbReference type="EMBL" id="JACJQY010000008">
    <property type="protein sequence ID" value="MBD2316667.1"/>
    <property type="molecule type" value="Genomic_DNA"/>
</dbReference>
<dbReference type="Proteomes" id="UP000618445">
    <property type="component" value="Unassembled WGS sequence"/>
</dbReference>
<name>A0ABR8CAQ9_9CYAN</name>
<sequence>MKLSDVSLHTKVKANYVTRDRATMIGEIVSEEIKKPASGGQFQVLVQYERESSPRWVAGGNLVKITW</sequence>
<gene>
    <name evidence="1" type="ORF">H6G05_07385</name>
</gene>
<evidence type="ECO:0000313" key="2">
    <source>
        <dbReference type="Proteomes" id="UP000618445"/>
    </source>
</evidence>